<comment type="caution">
    <text evidence="1">The sequence shown here is derived from an EMBL/GenBank/DDBJ whole genome shotgun (WGS) entry which is preliminary data.</text>
</comment>
<evidence type="ECO:0000313" key="2">
    <source>
        <dbReference type="Proteomes" id="UP000237000"/>
    </source>
</evidence>
<keyword evidence="2" id="KW-1185">Reference proteome</keyword>
<evidence type="ECO:0000313" key="1">
    <source>
        <dbReference type="EMBL" id="POO03323.1"/>
    </source>
</evidence>
<dbReference type="EMBL" id="JXTC01000002">
    <property type="protein sequence ID" value="POO03323.1"/>
    <property type="molecule type" value="Genomic_DNA"/>
</dbReference>
<reference evidence="2" key="1">
    <citation type="submission" date="2016-06" db="EMBL/GenBank/DDBJ databases">
        <title>Parallel loss of symbiosis genes in relatives of nitrogen-fixing non-legume Parasponia.</title>
        <authorList>
            <person name="Van Velzen R."/>
            <person name="Holmer R."/>
            <person name="Bu F."/>
            <person name="Rutten L."/>
            <person name="Van Zeijl A."/>
            <person name="Liu W."/>
            <person name="Santuari L."/>
            <person name="Cao Q."/>
            <person name="Sharma T."/>
            <person name="Shen D."/>
            <person name="Roswanjaya Y."/>
            <person name="Wardhani T."/>
            <person name="Kalhor M.S."/>
            <person name="Jansen J."/>
            <person name="Van den Hoogen J."/>
            <person name="Gungor B."/>
            <person name="Hartog M."/>
            <person name="Hontelez J."/>
            <person name="Verver J."/>
            <person name="Yang W.-C."/>
            <person name="Schijlen E."/>
            <person name="Repin R."/>
            <person name="Schilthuizen M."/>
            <person name="Schranz E."/>
            <person name="Heidstra R."/>
            <person name="Miyata K."/>
            <person name="Fedorova E."/>
            <person name="Kohlen W."/>
            <person name="Bisseling T."/>
            <person name="Smit S."/>
            <person name="Geurts R."/>
        </authorList>
    </citation>
    <scope>NUCLEOTIDE SEQUENCE [LARGE SCALE GENOMIC DNA]</scope>
    <source>
        <strain evidence="2">cv. RG33-2</strain>
    </source>
</reference>
<gene>
    <name evidence="1" type="ORF">TorRG33x02_005280</name>
</gene>
<sequence>DVAFYIIVEGFYHHLVDLADTWPCNNFHVASNLDGYDFTPERRILKGRVKAV</sequence>
<protein>
    <submittedName>
        <fullName evidence="1">Uncharacterized protein</fullName>
    </submittedName>
</protein>
<dbReference type="AlphaFoldDB" id="A0A2P5FZU2"/>
<name>A0A2P5FZU2_TREOI</name>
<dbReference type="OrthoDB" id="10346409at2759"/>
<feature type="non-terminal residue" evidence="1">
    <location>
        <position position="1"/>
    </location>
</feature>
<proteinExistence type="predicted"/>
<dbReference type="Proteomes" id="UP000237000">
    <property type="component" value="Unassembled WGS sequence"/>
</dbReference>
<dbReference type="InParanoid" id="A0A2P5FZU2"/>
<accession>A0A2P5FZU2</accession>
<organism evidence="1 2">
    <name type="scientific">Trema orientale</name>
    <name type="common">Charcoal tree</name>
    <name type="synonym">Celtis orientalis</name>
    <dbReference type="NCBI Taxonomy" id="63057"/>
    <lineage>
        <taxon>Eukaryota</taxon>
        <taxon>Viridiplantae</taxon>
        <taxon>Streptophyta</taxon>
        <taxon>Embryophyta</taxon>
        <taxon>Tracheophyta</taxon>
        <taxon>Spermatophyta</taxon>
        <taxon>Magnoliopsida</taxon>
        <taxon>eudicotyledons</taxon>
        <taxon>Gunneridae</taxon>
        <taxon>Pentapetalae</taxon>
        <taxon>rosids</taxon>
        <taxon>fabids</taxon>
        <taxon>Rosales</taxon>
        <taxon>Cannabaceae</taxon>
        <taxon>Trema</taxon>
    </lineage>
</organism>